<name>A0A0K2UC89_LEPSM</name>
<dbReference type="AlphaFoldDB" id="A0A0K2UC89"/>
<organism evidence="1">
    <name type="scientific">Lepeophtheirus salmonis</name>
    <name type="common">Salmon louse</name>
    <name type="synonym">Caligus salmonis</name>
    <dbReference type="NCBI Taxonomy" id="72036"/>
    <lineage>
        <taxon>Eukaryota</taxon>
        <taxon>Metazoa</taxon>
        <taxon>Ecdysozoa</taxon>
        <taxon>Arthropoda</taxon>
        <taxon>Crustacea</taxon>
        <taxon>Multicrustacea</taxon>
        <taxon>Hexanauplia</taxon>
        <taxon>Copepoda</taxon>
        <taxon>Siphonostomatoida</taxon>
        <taxon>Caligidae</taxon>
        <taxon>Lepeophtheirus</taxon>
    </lineage>
</organism>
<accession>A0A0K2UC89</accession>
<proteinExistence type="predicted"/>
<reference evidence="1" key="1">
    <citation type="submission" date="2014-05" db="EMBL/GenBank/DDBJ databases">
        <authorList>
            <person name="Chronopoulou M."/>
        </authorList>
    </citation>
    <scope>NUCLEOTIDE SEQUENCE</scope>
    <source>
        <tissue evidence="1">Whole organism</tissue>
    </source>
</reference>
<evidence type="ECO:0000313" key="1">
    <source>
        <dbReference type="EMBL" id="CDW35577.1"/>
    </source>
</evidence>
<protein>
    <submittedName>
        <fullName evidence="1">Uncharacterized protein</fullName>
    </submittedName>
</protein>
<dbReference type="EMBL" id="HACA01018216">
    <property type="protein sequence ID" value="CDW35577.1"/>
    <property type="molecule type" value="Transcribed_RNA"/>
</dbReference>
<sequence>MASALPSDVFSMIYISEDNLTYEGEKKSILFRFYVLFS</sequence>